<protein>
    <recommendedName>
        <fullName evidence="3">TROVE domain-containing protein</fullName>
    </recommendedName>
</protein>
<name>A0A3M2LI19_9ACTN</name>
<dbReference type="OrthoDB" id="208855at2"/>
<accession>A0A3M2LI19</accession>
<proteinExistence type="predicted"/>
<dbReference type="SUPFAM" id="SSF140864">
    <property type="entry name" value="TROVE domain-like"/>
    <property type="match status" value="1"/>
</dbReference>
<organism evidence="1 2">
    <name type="scientific">Actinomadura harenae</name>
    <dbReference type="NCBI Taxonomy" id="2483351"/>
    <lineage>
        <taxon>Bacteria</taxon>
        <taxon>Bacillati</taxon>
        <taxon>Actinomycetota</taxon>
        <taxon>Actinomycetes</taxon>
        <taxon>Streptosporangiales</taxon>
        <taxon>Thermomonosporaceae</taxon>
        <taxon>Actinomadura</taxon>
    </lineage>
</organism>
<reference evidence="1 2" key="1">
    <citation type="submission" date="2018-10" db="EMBL/GenBank/DDBJ databases">
        <title>Isolation from soil.</title>
        <authorList>
            <person name="Hu J."/>
        </authorList>
    </citation>
    <scope>NUCLEOTIDE SEQUENCE [LARGE SCALE GENOMIC DNA]</scope>
    <source>
        <strain evidence="1 2">NEAU-Ht49</strain>
    </source>
</reference>
<evidence type="ECO:0008006" key="3">
    <source>
        <dbReference type="Google" id="ProtNLM"/>
    </source>
</evidence>
<dbReference type="Proteomes" id="UP000282674">
    <property type="component" value="Unassembled WGS sequence"/>
</dbReference>
<keyword evidence="2" id="KW-1185">Reference proteome</keyword>
<evidence type="ECO:0000313" key="1">
    <source>
        <dbReference type="EMBL" id="RMI37109.1"/>
    </source>
</evidence>
<dbReference type="EMBL" id="RFFG01000116">
    <property type="protein sequence ID" value="RMI37109.1"/>
    <property type="molecule type" value="Genomic_DNA"/>
</dbReference>
<dbReference type="InterPro" id="IPR037214">
    <property type="entry name" value="TROVE_dom_sf"/>
</dbReference>
<comment type="caution">
    <text evidence="1">The sequence shown here is derived from an EMBL/GenBank/DDBJ whole genome shotgun (WGS) entry which is preliminary data.</text>
</comment>
<gene>
    <name evidence="1" type="ORF">EBO15_36770</name>
</gene>
<evidence type="ECO:0000313" key="2">
    <source>
        <dbReference type="Proteomes" id="UP000282674"/>
    </source>
</evidence>
<dbReference type="AlphaFoldDB" id="A0A3M2LI19"/>
<sequence length="418" mass="45808">MSRVALADGFFVWPRADRDRFLLLVRRATADDPEWTARFLRWLRTSTPLRIPAIAGACAFVRERLERQVGGRSRQVVSSVLLRADDPGHLLATWRHLYGQAVPKPVKRGVADAVVRLYDEAGLARHDTGGRRLNLPMAAWTSEPWDGLAPPRPYRFGDVIRLVHPVPRDARQAEVFRRALAGQRLRQENRGDPPLREVVASLRRLDGAGTPFEDAMEVAERIADPAVVAASGLGPLAFAAARRAVGTSRWNALLEDAAGRSLSRFPEIPGWTLVMVGGDPSARVFGLSLARRCAHADVIDHWGRPFELVDGDSPLHDLYRWPPARRSAPPPAGARTARAPATAAAEAFAGHDRIVVVETYADPSRVLPLGVPAYHWTSDVTNPGHEAPPGGVALAGVGDEALRVIPWVEDARRGRFPF</sequence>